<keyword evidence="3" id="KW-1185">Reference proteome</keyword>
<feature type="domain" description="Helitron helicase-like" evidence="1">
    <location>
        <begin position="1"/>
        <end position="96"/>
    </location>
</feature>
<dbReference type="Proteomes" id="UP001152523">
    <property type="component" value="Unassembled WGS sequence"/>
</dbReference>
<comment type="caution">
    <text evidence="2">The sequence shown here is derived from an EMBL/GenBank/DDBJ whole genome shotgun (WGS) entry which is preliminary data.</text>
</comment>
<reference evidence="2" key="1">
    <citation type="submission" date="2022-07" db="EMBL/GenBank/DDBJ databases">
        <authorList>
            <person name="Macas J."/>
            <person name="Novak P."/>
            <person name="Neumann P."/>
        </authorList>
    </citation>
    <scope>NUCLEOTIDE SEQUENCE</scope>
</reference>
<sequence>MMQNYQDAMTICRWAGYPQLFITFTCNPRWPEIIRFVEQRGLHPNDRPDILCRIFKMKLDLLIKDLKQNKLFGDVKAVVYTVEFQKRGLPHAHIVLWLSQTKGIMCASDVDKIISAEIPDECSDPAH</sequence>
<dbReference type="EMBL" id="CAMAPF010000005">
    <property type="protein sequence ID" value="CAH9052970.1"/>
    <property type="molecule type" value="Genomic_DNA"/>
</dbReference>
<dbReference type="Pfam" id="PF14214">
    <property type="entry name" value="Helitron_like_N"/>
    <property type="match status" value="1"/>
</dbReference>
<evidence type="ECO:0000313" key="3">
    <source>
        <dbReference type="Proteomes" id="UP001152523"/>
    </source>
</evidence>
<protein>
    <recommendedName>
        <fullName evidence="1">Helitron helicase-like domain-containing protein</fullName>
    </recommendedName>
</protein>
<dbReference type="AlphaFoldDB" id="A0AAV0BZK9"/>
<dbReference type="PANTHER" id="PTHR45786">
    <property type="entry name" value="DNA BINDING PROTEIN-LIKE"/>
    <property type="match status" value="1"/>
</dbReference>
<accession>A0AAV0BZK9</accession>
<dbReference type="PANTHER" id="PTHR45786:SF66">
    <property type="entry name" value="HOOK MOTIF PROTEIN, PUTATIVE-RELATED"/>
    <property type="match status" value="1"/>
</dbReference>
<gene>
    <name evidence="2" type="ORF">CEPIT_LOCUS453</name>
</gene>
<proteinExistence type="predicted"/>
<name>A0AAV0BZK9_9ASTE</name>
<evidence type="ECO:0000259" key="1">
    <source>
        <dbReference type="Pfam" id="PF14214"/>
    </source>
</evidence>
<organism evidence="2 3">
    <name type="scientific">Cuscuta epithymum</name>
    <dbReference type="NCBI Taxonomy" id="186058"/>
    <lineage>
        <taxon>Eukaryota</taxon>
        <taxon>Viridiplantae</taxon>
        <taxon>Streptophyta</taxon>
        <taxon>Embryophyta</taxon>
        <taxon>Tracheophyta</taxon>
        <taxon>Spermatophyta</taxon>
        <taxon>Magnoliopsida</taxon>
        <taxon>eudicotyledons</taxon>
        <taxon>Gunneridae</taxon>
        <taxon>Pentapetalae</taxon>
        <taxon>asterids</taxon>
        <taxon>lamiids</taxon>
        <taxon>Solanales</taxon>
        <taxon>Convolvulaceae</taxon>
        <taxon>Cuscuteae</taxon>
        <taxon>Cuscuta</taxon>
        <taxon>Cuscuta subgen. Cuscuta</taxon>
    </lineage>
</organism>
<evidence type="ECO:0000313" key="2">
    <source>
        <dbReference type="EMBL" id="CAH9052970.1"/>
    </source>
</evidence>
<dbReference type="InterPro" id="IPR025476">
    <property type="entry name" value="Helitron_helicase-like"/>
</dbReference>